<evidence type="ECO:0000313" key="3">
    <source>
        <dbReference type="Proteomes" id="UP001163823"/>
    </source>
</evidence>
<sequence length="415" mass="47303">MEEEEWKKMERARGSEEKEDRLSDLPDYILHYILSFLDTKFAVQTSVLSKRWEHLWSYLPILKLHYSGFNTIASFNKFVSWCLSHRDGSTPVHDLEFWHYGRVPPALLKRFFRYAVSHDIQQLSMAVSLNFTFPPSFLTCKSLTTLRIENWDGEEIPNSLDFPMLATLELRQIRFPSGENGCLNPFSNCSKLKTLILDNCSYPKSSILCISAPQVANLTFHHNCIMSDCYNIKLSSPNLSSFVFIGFLPPLLSAEDIPFLDKLEIQARRSPVLEQDQKSALVLLEMLTVLSTAKSITLSASTVEILSCNHDFKNIPDVSFCNLKSWKLNMCGMTASRFFVLCYLLLKSPPCAEVLFMLSGRRVIRTTIEQICNQNETKVTELKSVDNVNAELCLKFLASRPWDTTATPTEQSSAS</sequence>
<dbReference type="SUPFAM" id="SSF52058">
    <property type="entry name" value="L domain-like"/>
    <property type="match status" value="1"/>
</dbReference>
<gene>
    <name evidence="2" type="ORF">O6P43_031020</name>
</gene>
<name>A0AAD7KUK3_QUISA</name>
<accession>A0AAD7KUK3</accession>
<evidence type="ECO:0000259" key="1">
    <source>
        <dbReference type="PROSITE" id="PS50181"/>
    </source>
</evidence>
<organism evidence="2 3">
    <name type="scientific">Quillaja saponaria</name>
    <name type="common">Soap bark tree</name>
    <dbReference type="NCBI Taxonomy" id="32244"/>
    <lineage>
        <taxon>Eukaryota</taxon>
        <taxon>Viridiplantae</taxon>
        <taxon>Streptophyta</taxon>
        <taxon>Embryophyta</taxon>
        <taxon>Tracheophyta</taxon>
        <taxon>Spermatophyta</taxon>
        <taxon>Magnoliopsida</taxon>
        <taxon>eudicotyledons</taxon>
        <taxon>Gunneridae</taxon>
        <taxon>Pentapetalae</taxon>
        <taxon>rosids</taxon>
        <taxon>fabids</taxon>
        <taxon>Fabales</taxon>
        <taxon>Quillajaceae</taxon>
        <taxon>Quillaja</taxon>
    </lineage>
</organism>
<dbReference type="InterPro" id="IPR055411">
    <property type="entry name" value="LRR_FXL15/At3g58940/PEG3-like"/>
</dbReference>
<dbReference type="Pfam" id="PF24758">
    <property type="entry name" value="LRR_At5g56370"/>
    <property type="match status" value="1"/>
</dbReference>
<protein>
    <submittedName>
        <fullName evidence="2">F-box family protein</fullName>
    </submittedName>
</protein>
<dbReference type="EMBL" id="JARAOO010000013">
    <property type="protein sequence ID" value="KAJ7946042.1"/>
    <property type="molecule type" value="Genomic_DNA"/>
</dbReference>
<dbReference type="PANTHER" id="PTHR34223">
    <property type="entry name" value="OS11G0201299 PROTEIN"/>
    <property type="match status" value="1"/>
</dbReference>
<dbReference type="InterPro" id="IPR053781">
    <property type="entry name" value="F-box_AtFBL13-like"/>
</dbReference>
<dbReference type="Gene3D" id="3.80.10.10">
    <property type="entry name" value="Ribonuclease Inhibitor"/>
    <property type="match status" value="1"/>
</dbReference>
<dbReference type="SMART" id="SM00256">
    <property type="entry name" value="FBOX"/>
    <property type="match status" value="1"/>
</dbReference>
<proteinExistence type="predicted"/>
<dbReference type="EMBL" id="JARAOO010000013">
    <property type="protein sequence ID" value="KAJ7946041.1"/>
    <property type="molecule type" value="Genomic_DNA"/>
</dbReference>
<dbReference type="PANTHER" id="PTHR34223:SF51">
    <property type="entry name" value="OS06G0556300 PROTEIN"/>
    <property type="match status" value="1"/>
</dbReference>
<comment type="caution">
    <text evidence="2">The sequence shown here is derived from an EMBL/GenBank/DDBJ whole genome shotgun (WGS) entry which is preliminary data.</text>
</comment>
<dbReference type="InterPro" id="IPR001810">
    <property type="entry name" value="F-box_dom"/>
</dbReference>
<dbReference type="AlphaFoldDB" id="A0AAD7KUK3"/>
<dbReference type="SUPFAM" id="SSF81383">
    <property type="entry name" value="F-box domain"/>
    <property type="match status" value="1"/>
</dbReference>
<dbReference type="InterPro" id="IPR036047">
    <property type="entry name" value="F-box-like_dom_sf"/>
</dbReference>
<dbReference type="Gene3D" id="1.20.1280.50">
    <property type="match status" value="1"/>
</dbReference>
<dbReference type="InterPro" id="IPR053197">
    <property type="entry name" value="F-box_SCFL_complex_component"/>
</dbReference>
<feature type="domain" description="F-box" evidence="1">
    <location>
        <begin position="19"/>
        <end position="55"/>
    </location>
</feature>
<keyword evidence="3" id="KW-1185">Reference proteome</keyword>
<dbReference type="InterPro" id="IPR032675">
    <property type="entry name" value="LRR_dom_sf"/>
</dbReference>
<dbReference type="Pfam" id="PF00646">
    <property type="entry name" value="F-box"/>
    <property type="match status" value="1"/>
</dbReference>
<reference evidence="2" key="1">
    <citation type="journal article" date="2023" name="Science">
        <title>Elucidation of the pathway for biosynthesis of saponin adjuvants from the soapbark tree.</title>
        <authorList>
            <person name="Reed J."/>
            <person name="Orme A."/>
            <person name="El-Demerdash A."/>
            <person name="Owen C."/>
            <person name="Martin L.B.B."/>
            <person name="Misra R.C."/>
            <person name="Kikuchi S."/>
            <person name="Rejzek M."/>
            <person name="Martin A.C."/>
            <person name="Harkess A."/>
            <person name="Leebens-Mack J."/>
            <person name="Louveau T."/>
            <person name="Stephenson M.J."/>
            <person name="Osbourn A."/>
        </authorList>
    </citation>
    <scope>NUCLEOTIDE SEQUENCE</scope>
    <source>
        <strain evidence="2">S10</strain>
    </source>
</reference>
<dbReference type="Proteomes" id="UP001163823">
    <property type="component" value="Chromosome 13"/>
</dbReference>
<dbReference type="KEGG" id="qsa:O6P43_031020"/>
<evidence type="ECO:0000313" key="2">
    <source>
        <dbReference type="EMBL" id="KAJ7946041.1"/>
    </source>
</evidence>
<dbReference type="CDD" id="cd22160">
    <property type="entry name" value="F-box_AtFBL13-like"/>
    <property type="match status" value="1"/>
</dbReference>
<dbReference type="PROSITE" id="PS50181">
    <property type="entry name" value="FBOX"/>
    <property type="match status" value="1"/>
</dbReference>